<feature type="region of interest" description="Disordered" evidence="1">
    <location>
        <begin position="124"/>
        <end position="146"/>
    </location>
</feature>
<dbReference type="PANTHER" id="PTHR31596">
    <property type="entry name" value="T-CELL ACTIVATION INHIBITOR, MITOCHONDRIAL"/>
    <property type="match status" value="1"/>
</dbReference>
<accession>A0A9Q1HD15</accession>
<evidence type="ECO:0000259" key="2">
    <source>
        <dbReference type="Pfam" id="PF14687"/>
    </source>
</evidence>
<dbReference type="InterPro" id="IPR027989">
    <property type="entry name" value="DUF4461"/>
</dbReference>
<evidence type="ECO:0000259" key="3">
    <source>
        <dbReference type="Pfam" id="PF14688"/>
    </source>
</evidence>
<dbReference type="EMBL" id="JAIZAY010000005">
    <property type="protein sequence ID" value="KAJ8041669.1"/>
    <property type="molecule type" value="Genomic_DNA"/>
</dbReference>
<sequence length="545" mass="62499">MYFLGDLGKAKKKCYSVAIIMTGTPHWSGSCGVLSYTLGHKLSRYCSVNKKSIPLVTSCRGLTQAQTSEALRPFLFAVHPDFFGKYPKERAVNEHSLKQLYAYLDGLQQRGNVSPTHLTFYLRNQQQQQPQQSQQDQNLAKSDTLTRKDVAAPRAVNISLLGNDVISTVSHVLKSCDISTSHVKQGTSAHHGIYRRVDWHHSYYTYTKKWNPFEHFPPSKPEVTLSYFLKKNIPTAKRRLGLSSQSREEAISHERRLISQLELCDVKWQCSWNVSAYRACLKALDRLCQSNKMLAENLKGKHHICRHIVFGNHSMLACDGSIRLSSEDVPQQWQMVRLLHVCSVFVFLTTIPKQLVVLDEIAVLEEHFSKLLGGCRVDKSDPILSRTSVEEHFLALQKIISSIQNYYHTRQGKRQAIRIPPGRLREVKVTLYSHSRILDVSNNGLIQIGVQRFPEDIVHFLMNRGKTARDLKEQREWYDCQEELGLSHLSKDVMITTEQMMGCCTRLMRNPYALGVSLDGLRLHITKFYSVLRDGEICLPWDWKE</sequence>
<dbReference type="AlphaFoldDB" id="A0A9Q1HD15"/>
<dbReference type="InterPro" id="IPR028031">
    <property type="entry name" value="DUF4460"/>
</dbReference>
<evidence type="ECO:0000313" key="4">
    <source>
        <dbReference type="EMBL" id="KAJ8041669.1"/>
    </source>
</evidence>
<evidence type="ECO:0000313" key="5">
    <source>
        <dbReference type="Proteomes" id="UP001152320"/>
    </source>
</evidence>
<keyword evidence="5" id="KW-1185">Reference proteome</keyword>
<comment type="caution">
    <text evidence="4">The sequence shown here is derived from an EMBL/GenBank/DDBJ whole genome shotgun (WGS) entry which is preliminary data.</text>
</comment>
<feature type="compositionally biased region" description="Low complexity" evidence="1">
    <location>
        <begin position="125"/>
        <end position="137"/>
    </location>
</feature>
<dbReference type="Pfam" id="PF14688">
    <property type="entry name" value="DUF4461"/>
    <property type="match status" value="1"/>
</dbReference>
<dbReference type="OrthoDB" id="4238at2759"/>
<reference evidence="4" key="1">
    <citation type="submission" date="2021-10" db="EMBL/GenBank/DDBJ databases">
        <title>Tropical sea cucumber genome reveals ecological adaptation and Cuvierian tubules defense mechanism.</title>
        <authorList>
            <person name="Chen T."/>
        </authorList>
    </citation>
    <scope>NUCLEOTIDE SEQUENCE</scope>
    <source>
        <strain evidence="4">Nanhai2018</strain>
        <tissue evidence="4">Muscle</tissue>
    </source>
</reference>
<proteinExistence type="predicted"/>
<dbReference type="InterPro" id="IPR027986">
    <property type="entry name" value="TCAIM"/>
</dbReference>
<dbReference type="GO" id="GO:0005739">
    <property type="term" value="C:mitochondrion"/>
    <property type="evidence" value="ECO:0007669"/>
    <property type="project" value="TreeGrafter"/>
</dbReference>
<dbReference type="Pfam" id="PF14687">
    <property type="entry name" value="DUF4460"/>
    <property type="match status" value="1"/>
</dbReference>
<gene>
    <name evidence="4" type="ORF">HOLleu_12555</name>
</gene>
<feature type="domain" description="DUF4461" evidence="3">
    <location>
        <begin position="224"/>
        <end position="544"/>
    </location>
</feature>
<dbReference type="PANTHER" id="PTHR31596:SF1">
    <property type="entry name" value="T-CELL ACTIVATION INHIBITOR, MITOCHONDRIAL"/>
    <property type="match status" value="1"/>
</dbReference>
<feature type="domain" description="DUF4460" evidence="2">
    <location>
        <begin position="59"/>
        <end position="176"/>
    </location>
</feature>
<protein>
    <submittedName>
        <fullName evidence="4">T-cell activation inhibitor, mitochondrial</fullName>
    </submittedName>
</protein>
<evidence type="ECO:0000256" key="1">
    <source>
        <dbReference type="SAM" id="MobiDB-lite"/>
    </source>
</evidence>
<dbReference type="Proteomes" id="UP001152320">
    <property type="component" value="Chromosome 5"/>
</dbReference>
<organism evidence="4 5">
    <name type="scientific">Holothuria leucospilota</name>
    <name type="common">Black long sea cucumber</name>
    <name type="synonym">Mertensiothuria leucospilota</name>
    <dbReference type="NCBI Taxonomy" id="206669"/>
    <lineage>
        <taxon>Eukaryota</taxon>
        <taxon>Metazoa</taxon>
        <taxon>Echinodermata</taxon>
        <taxon>Eleutherozoa</taxon>
        <taxon>Echinozoa</taxon>
        <taxon>Holothuroidea</taxon>
        <taxon>Aspidochirotacea</taxon>
        <taxon>Aspidochirotida</taxon>
        <taxon>Holothuriidae</taxon>
        <taxon>Holothuria</taxon>
    </lineage>
</organism>
<name>A0A9Q1HD15_HOLLE</name>